<evidence type="ECO:0000313" key="2">
    <source>
        <dbReference type="Proteomes" id="UP000184063"/>
    </source>
</evidence>
<sequence length="157" mass="17407">MLGKLFHACRGRPIRARQQDSPAPLLGQALLVPALVQTNQRHPRGIARLRHLLSESGDQYLILNSGVGDGLIWHVAPAPCYFAECSSRSCVDQRGAEIELSASWGNVLCRKQPLFRTACIFPRWVWPSDFIGDDSSVFIHVSPGISWSENVPDSLVF</sequence>
<proteinExistence type="predicted"/>
<dbReference type="EMBL" id="KV878237">
    <property type="protein sequence ID" value="OJZ90242.1"/>
    <property type="molecule type" value="Genomic_DNA"/>
</dbReference>
<gene>
    <name evidence="1" type="ORF">ASPFODRAFT_414185</name>
</gene>
<accession>A0A1M3TUI0</accession>
<protein>
    <submittedName>
        <fullName evidence="1">Uncharacterized protein</fullName>
    </submittedName>
</protein>
<dbReference type="Proteomes" id="UP000184063">
    <property type="component" value="Unassembled WGS sequence"/>
</dbReference>
<name>A0A1M3TUI0_ASPLC</name>
<dbReference type="VEuPathDB" id="FungiDB:ASPFODRAFT_414185"/>
<dbReference type="AlphaFoldDB" id="A0A1M3TUI0"/>
<reference evidence="2" key="1">
    <citation type="journal article" date="2017" name="Genome Biol.">
        <title>Comparative genomics reveals high biological diversity and specific adaptations in the industrially and medically important fungal genus Aspergillus.</title>
        <authorList>
            <person name="de Vries R.P."/>
            <person name="Riley R."/>
            <person name="Wiebenga A."/>
            <person name="Aguilar-Osorio G."/>
            <person name="Amillis S."/>
            <person name="Uchima C.A."/>
            <person name="Anderluh G."/>
            <person name="Asadollahi M."/>
            <person name="Askin M."/>
            <person name="Barry K."/>
            <person name="Battaglia E."/>
            <person name="Bayram O."/>
            <person name="Benocci T."/>
            <person name="Braus-Stromeyer S.A."/>
            <person name="Caldana C."/>
            <person name="Canovas D."/>
            <person name="Cerqueira G.C."/>
            <person name="Chen F."/>
            <person name="Chen W."/>
            <person name="Choi C."/>
            <person name="Clum A."/>
            <person name="Dos Santos R.A."/>
            <person name="Damasio A.R."/>
            <person name="Diallinas G."/>
            <person name="Emri T."/>
            <person name="Fekete E."/>
            <person name="Flipphi M."/>
            <person name="Freyberg S."/>
            <person name="Gallo A."/>
            <person name="Gournas C."/>
            <person name="Habgood R."/>
            <person name="Hainaut M."/>
            <person name="Harispe M.L."/>
            <person name="Henrissat B."/>
            <person name="Hilden K.S."/>
            <person name="Hope R."/>
            <person name="Hossain A."/>
            <person name="Karabika E."/>
            <person name="Karaffa L."/>
            <person name="Karanyi Z."/>
            <person name="Krasevec N."/>
            <person name="Kuo A."/>
            <person name="Kusch H."/>
            <person name="LaButti K."/>
            <person name="Lagendijk E.L."/>
            <person name="Lapidus A."/>
            <person name="Levasseur A."/>
            <person name="Lindquist E."/>
            <person name="Lipzen A."/>
            <person name="Logrieco A.F."/>
            <person name="MacCabe A."/>
            <person name="Maekelae M.R."/>
            <person name="Malavazi I."/>
            <person name="Melin P."/>
            <person name="Meyer V."/>
            <person name="Mielnichuk N."/>
            <person name="Miskei M."/>
            <person name="Molnar A.P."/>
            <person name="Mule G."/>
            <person name="Ngan C.Y."/>
            <person name="Orejas M."/>
            <person name="Orosz E."/>
            <person name="Ouedraogo J.P."/>
            <person name="Overkamp K.M."/>
            <person name="Park H.-S."/>
            <person name="Perrone G."/>
            <person name="Piumi F."/>
            <person name="Punt P.J."/>
            <person name="Ram A.F."/>
            <person name="Ramon A."/>
            <person name="Rauscher S."/>
            <person name="Record E."/>
            <person name="Riano-Pachon D.M."/>
            <person name="Robert V."/>
            <person name="Roehrig J."/>
            <person name="Ruller R."/>
            <person name="Salamov A."/>
            <person name="Salih N.S."/>
            <person name="Samson R.A."/>
            <person name="Sandor E."/>
            <person name="Sanguinetti M."/>
            <person name="Schuetze T."/>
            <person name="Sepcic K."/>
            <person name="Shelest E."/>
            <person name="Sherlock G."/>
            <person name="Sophianopoulou V."/>
            <person name="Squina F.M."/>
            <person name="Sun H."/>
            <person name="Susca A."/>
            <person name="Todd R.B."/>
            <person name="Tsang A."/>
            <person name="Unkles S.E."/>
            <person name="van de Wiele N."/>
            <person name="van Rossen-Uffink D."/>
            <person name="Oliveira J.V."/>
            <person name="Vesth T.C."/>
            <person name="Visser J."/>
            <person name="Yu J.-H."/>
            <person name="Zhou M."/>
            <person name="Andersen M.R."/>
            <person name="Archer D.B."/>
            <person name="Baker S.E."/>
            <person name="Benoit I."/>
            <person name="Brakhage A.A."/>
            <person name="Braus G.H."/>
            <person name="Fischer R."/>
            <person name="Frisvad J.C."/>
            <person name="Goldman G.H."/>
            <person name="Houbraken J."/>
            <person name="Oakley B."/>
            <person name="Pocsi I."/>
            <person name="Scazzocchio C."/>
            <person name="Seiboth B."/>
            <person name="vanKuyk P.A."/>
            <person name="Wortman J."/>
            <person name="Dyer P.S."/>
            <person name="Grigoriev I.V."/>
        </authorList>
    </citation>
    <scope>NUCLEOTIDE SEQUENCE [LARGE SCALE GENOMIC DNA]</scope>
    <source>
        <strain evidence="2">CBS 106.47</strain>
    </source>
</reference>
<organism evidence="1 2">
    <name type="scientific">Aspergillus luchuensis (strain CBS 106.47)</name>
    <dbReference type="NCBI Taxonomy" id="1137211"/>
    <lineage>
        <taxon>Eukaryota</taxon>
        <taxon>Fungi</taxon>
        <taxon>Dikarya</taxon>
        <taxon>Ascomycota</taxon>
        <taxon>Pezizomycotina</taxon>
        <taxon>Eurotiomycetes</taxon>
        <taxon>Eurotiomycetidae</taxon>
        <taxon>Eurotiales</taxon>
        <taxon>Aspergillaceae</taxon>
        <taxon>Aspergillus</taxon>
        <taxon>Aspergillus subgen. Circumdati</taxon>
    </lineage>
</organism>
<evidence type="ECO:0000313" key="1">
    <source>
        <dbReference type="EMBL" id="OJZ90242.1"/>
    </source>
</evidence>